<keyword evidence="6" id="KW-1185">Reference proteome</keyword>
<dbReference type="PROSITE" id="PS50297">
    <property type="entry name" value="ANK_REP_REGION"/>
    <property type="match status" value="3"/>
</dbReference>
<dbReference type="GO" id="GO:0004842">
    <property type="term" value="F:ubiquitin-protein transferase activity"/>
    <property type="evidence" value="ECO:0007669"/>
    <property type="project" value="TreeGrafter"/>
</dbReference>
<dbReference type="GO" id="GO:0085020">
    <property type="term" value="P:protein K6-linked ubiquitination"/>
    <property type="evidence" value="ECO:0007669"/>
    <property type="project" value="TreeGrafter"/>
</dbReference>
<feature type="chain" id="PRO_5022933978" evidence="4">
    <location>
        <begin position="29"/>
        <end position="253"/>
    </location>
</feature>
<feature type="repeat" description="ANK" evidence="3">
    <location>
        <begin position="105"/>
        <end position="137"/>
    </location>
</feature>
<proteinExistence type="predicted"/>
<gene>
    <name evidence="5" type="ORF">FQY83_13360</name>
</gene>
<keyword evidence="4" id="KW-0732">Signal</keyword>
<sequence length="253" mass="26046">MIGPEMSRMRRLPAIVSALLLCCAAGCARPSMSNDAFSNPELSALADAVDRGDAPEIRRQLERIDADTPGSDGGTLLMAAIKRGRTASVEVLLEGGADPNRADPRGDTAVHAAAFSGKAELLQAVLAHGGDANARNTHTGATPLVQALLSPDAGQYAALLAAGADPDVADDNGDTPLHVAARTNNGGAILALLGKGASPLAKNSGGATFQSYYFGYNRAILNDRALEERRQVVAWLKANGVPLEAAVGEADLE</sequence>
<protein>
    <submittedName>
        <fullName evidence="5">Ankyrin repeat domain-containing protein</fullName>
    </submittedName>
</protein>
<accession>A0A5C5U0Y6</accession>
<reference evidence="5 6" key="1">
    <citation type="journal article" date="2008" name="Int. J. Syst. Evol. Microbiol.">
        <title>Luteimonas marina sp. nov., isolated from seawater.</title>
        <authorList>
            <person name="Baik K.S."/>
            <person name="Park S.C."/>
            <person name="Kim M.S."/>
            <person name="Kim E.M."/>
            <person name="Park C."/>
            <person name="Chun J."/>
            <person name="Seong C.N."/>
        </authorList>
    </citation>
    <scope>NUCLEOTIDE SEQUENCE [LARGE SCALE GENOMIC DNA]</scope>
    <source>
        <strain evidence="5 6">FR1330</strain>
    </source>
</reference>
<evidence type="ECO:0000313" key="6">
    <source>
        <dbReference type="Proteomes" id="UP000319980"/>
    </source>
</evidence>
<dbReference type="PROSITE" id="PS50088">
    <property type="entry name" value="ANK_REPEAT"/>
    <property type="match status" value="3"/>
</dbReference>
<feature type="repeat" description="ANK" evidence="3">
    <location>
        <begin position="72"/>
        <end position="104"/>
    </location>
</feature>
<evidence type="ECO:0000256" key="3">
    <source>
        <dbReference type="PROSITE-ProRule" id="PRU00023"/>
    </source>
</evidence>
<feature type="repeat" description="ANK" evidence="3">
    <location>
        <begin position="172"/>
        <end position="204"/>
    </location>
</feature>
<dbReference type="AlphaFoldDB" id="A0A5C5U0Y6"/>
<evidence type="ECO:0000313" key="5">
    <source>
        <dbReference type="EMBL" id="TWT19338.1"/>
    </source>
</evidence>
<dbReference type="PANTHER" id="PTHR24171:SF8">
    <property type="entry name" value="BRCA1-ASSOCIATED RING DOMAIN PROTEIN 1"/>
    <property type="match status" value="1"/>
</dbReference>
<organism evidence="5 6">
    <name type="scientific">Luteimonas marina</name>
    <dbReference type="NCBI Taxonomy" id="488485"/>
    <lineage>
        <taxon>Bacteria</taxon>
        <taxon>Pseudomonadati</taxon>
        <taxon>Pseudomonadota</taxon>
        <taxon>Gammaproteobacteria</taxon>
        <taxon>Lysobacterales</taxon>
        <taxon>Lysobacteraceae</taxon>
        <taxon>Luteimonas</taxon>
    </lineage>
</organism>
<dbReference type="SUPFAM" id="SSF48403">
    <property type="entry name" value="Ankyrin repeat"/>
    <property type="match status" value="1"/>
</dbReference>
<dbReference type="Pfam" id="PF00023">
    <property type="entry name" value="Ank"/>
    <property type="match status" value="1"/>
</dbReference>
<dbReference type="EMBL" id="VOHK01000005">
    <property type="protein sequence ID" value="TWT19338.1"/>
    <property type="molecule type" value="Genomic_DNA"/>
</dbReference>
<evidence type="ECO:0000256" key="4">
    <source>
        <dbReference type="SAM" id="SignalP"/>
    </source>
</evidence>
<dbReference type="Gene3D" id="1.25.40.20">
    <property type="entry name" value="Ankyrin repeat-containing domain"/>
    <property type="match status" value="2"/>
</dbReference>
<keyword evidence="1" id="KW-0677">Repeat</keyword>
<keyword evidence="2 3" id="KW-0040">ANK repeat</keyword>
<dbReference type="PANTHER" id="PTHR24171">
    <property type="entry name" value="ANKYRIN REPEAT DOMAIN-CONTAINING PROTEIN 39-RELATED"/>
    <property type="match status" value="1"/>
</dbReference>
<dbReference type="Proteomes" id="UP000319980">
    <property type="component" value="Unassembled WGS sequence"/>
</dbReference>
<feature type="signal peptide" evidence="4">
    <location>
        <begin position="1"/>
        <end position="28"/>
    </location>
</feature>
<dbReference type="SMART" id="SM00248">
    <property type="entry name" value="ANK"/>
    <property type="match status" value="4"/>
</dbReference>
<dbReference type="Pfam" id="PF12796">
    <property type="entry name" value="Ank_2"/>
    <property type="match status" value="1"/>
</dbReference>
<evidence type="ECO:0000256" key="1">
    <source>
        <dbReference type="ARBA" id="ARBA00022737"/>
    </source>
</evidence>
<dbReference type="InterPro" id="IPR036770">
    <property type="entry name" value="Ankyrin_rpt-contain_sf"/>
</dbReference>
<name>A0A5C5U0Y6_9GAMM</name>
<comment type="caution">
    <text evidence="5">The sequence shown here is derived from an EMBL/GenBank/DDBJ whole genome shotgun (WGS) entry which is preliminary data.</text>
</comment>
<evidence type="ECO:0000256" key="2">
    <source>
        <dbReference type="ARBA" id="ARBA00023043"/>
    </source>
</evidence>
<dbReference type="InterPro" id="IPR002110">
    <property type="entry name" value="Ankyrin_rpt"/>
</dbReference>